<proteinExistence type="predicted"/>
<name>A0AC34QGA5_9BILA</name>
<dbReference type="Proteomes" id="UP000887576">
    <property type="component" value="Unplaced"/>
</dbReference>
<evidence type="ECO:0000313" key="1">
    <source>
        <dbReference type="Proteomes" id="UP000887576"/>
    </source>
</evidence>
<sequence>MSFSSVNFPKESFQPKNRTNLHNVLTSLKSEADKRKALVLSENVDKILLSENVDKIREILNDLNEEQDDSGSFYESTIISPPLTLNRLPHEVRYLDGIQEVESISEPNLAIASEEPDLVISVEEPETPEMIIVPFWVDLLPNLALVFCISVYLIGGTFFLQYLDPGFATMPFHELFFLPFMICSTVGWGHITATVNSSRLFEVIYALIGVPLTFAFLANIGRMIAEICTSNKFTFINYLTDKPKSEKIKMRQLSISAAFGLFSLHMFCAIPLFGLLFDELKVTQSLYFNFISIGCIGYGDIAPKPKNLLHAILMVIFFSIGIVITGALF</sequence>
<accession>A0AC34QGA5</accession>
<dbReference type="WBParaSite" id="JU765_v2.g1606.t1">
    <property type="protein sequence ID" value="JU765_v2.g1606.t1"/>
    <property type="gene ID" value="JU765_v2.g1606"/>
</dbReference>
<reference evidence="2" key="1">
    <citation type="submission" date="2022-11" db="UniProtKB">
        <authorList>
            <consortium name="WormBaseParasite"/>
        </authorList>
    </citation>
    <scope>IDENTIFICATION</scope>
</reference>
<organism evidence="1 2">
    <name type="scientific">Panagrolaimus sp. JU765</name>
    <dbReference type="NCBI Taxonomy" id="591449"/>
    <lineage>
        <taxon>Eukaryota</taxon>
        <taxon>Metazoa</taxon>
        <taxon>Ecdysozoa</taxon>
        <taxon>Nematoda</taxon>
        <taxon>Chromadorea</taxon>
        <taxon>Rhabditida</taxon>
        <taxon>Tylenchina</taxon>
        <taxon>Panagrolaimomorpha</taxon>
        <taxon>Panagrolaimoidea</taxon>
        <taxon>Panagrolaimidae</taxon>
        <taxon>Panagrolaimus</taxon>
    </lineage>
</organism>
<evidence type="ECO:0000313" key="2">
    <source>
        <dbReference type="WBParaSite" id="JU765_v2.g1606.t1"/>
    </source>
</evidence>
<protein>
    <submittedName>
        <fullName evidence="2">Potassium channel domain-containing protein</fullName>
    </submittedName>
</protein>